<accession>A0A062U639</accession>
<sequence length="137" mass="15745">MIMSKSSELITHFEDCAYLKSYYGMSRDIYVYQDHVEIIFRIILNDHVSFSFKRMGAHDDAVIASLQKYVERSTYLEAGLPYSSKAVMNSAIKGFIGDVLNDAVPMPDKTYVFAGDKARLKLFLEDEDCAFIWEDEE</sequence>
<comment type="caution">
    <text evidence="1">The sequence shown here is derived from an EMBL/GenBank/DDBJ whole genome shotgun (WGS) entry which is preliminary data.</text>
</comment>
<dbReference type="AlphaFoldDB" id="A0A062U639"/>
<proteinExistence type="predicted"/>
<organism evidence="1 2">
    <name type="scientific">Hyphomonas beringensis</name>
    <dbReference type="NCBI Taxonomy" id="1280946"/>
    <lineage>
        <taxon>Bacteria</taxon>
        <taxon>Pseudomonadati</taxon>
        <taxon>Pseudomonadota</taxon>
        <taxon>Alphaproteobacteria</taxon>
        <taxon>Hyphomonadales</taxon>
        <taxon>Hyphomonadaceae</taxon>
        <taxon>Hyphomonas</taxon>
    </lineage>
</organism>
<dbReference type="EMBL" id="AWFF01000059">
    <property type="protein sequence ID" value="KCZ53188.1"/>
    <property type="molecule type" value="Genomic_DNA"/>
</dbReference>
<evidence type="ECO:0000313" key="2">
    <source>
        <dbReference type="Proteomes" id="UP000027037"/>
    </source>
</evidence>
<dbReference type="PATRIC" id="fig|1280946.3.peg.2808"/>
<dbReference type="Proteomes" id="UP000027037">
    <property type="component" value="Unassembled WGS sequence"/>
</dbReference>
<protein>
    <submittedName>
        <fullName evidence="1">Uncharacterized protein</fullName>
    </submittedName>
</protein>
<gene>
    <name evidence="1" type="ORF">HY29_17630</name>
</gene>
<name>A0A062U639_9PROT</name>
<reference evidence="1 2" key="1">
    <citation type="journal article" date="2014" name="Antonie Van Leeuwenhoek">
        <title>Hyphomonas beringensis sp. nov. and Hyphomonas chukchiensis sp. nov., isolated from surface seawater of the Bering Sea and Chukchi Sea.</title>
        <authorList>
            <person name="Li C."/>
            <person name="Lai Q."/>
            <person name="Li G."/>
            <person name="Dong C."/>
            <person name="Wang J."/>
            <person name="Liao Y."/>
            <person name="Shao Z."/>
        </authorList>
    </citation>
    <scope>NUCLEOTIDE SEQUENCE [LARGE SCALE GENOMIC DNA]</scope>
    <source>
        <strain evidence="1 2">25B14_1</strain>
    </source>
</reference>
<evidence type="ECO:0000313" key="1">
    <source>
        <dbReference type="EMBL" id="KCZ53188.1"/>
    </source>
</evidence>
<keyword evidence="2" id="KW-1185">Reference proteome</keyword>
<dbReference type="STRING" id="1280946.HY29_17630"/>